<sequence>MLKQAIENQIDKLTLNDFQTNTWEILLSFLKRIDFEKISDRSYLNEGSILDVIIYLKNEGYTLNFSIKPNVFYINSQFYDIYLYSDDEKIKSLSLFLHELLKGNYSVENSYNQKDKIIKRKMLFDNNDLLKFNIEEWTSIFNKKIIKENAIRGINLMK</sequence>
<dbReference type="KEGG" id="fli:Fleli_1151"/>
<dbReference type="AlphaFoldDB" id="I4AI04"/>
<proteinExistence type="predicted"/>
<name>I4AI04_BERLS</name>
<accession>I4AI04</accession>
<organism evidence="1 2">
    <name type="scientific">Bernardetia litoralis (strain ATCC 23117 / DSM 6794 / NBRC 15988 / NCIMB 1366 / Fx l1 / Sio-4)</name>
    <name type="common">Flexibacter litoralis</name>
    <dbReference type="NCBI Taxonomy" id="880071"/>
    <lineage>
        <taxon>Bacteria</taxon>
        <taxon>Pseudomonadati</taxon>
        <taxon>Bacteroidota</taxon>
        <taxon>Cytophagia</taxon>
        <taxon>Cytophagales</taxon>
        <taxon>Bernardetiaceae</taxon>
        <taxon>Bernardetia</taxon>
    </lineage>
</organism>
<evidence type="ECO:0000313" key="1">
    <source>
        <dbReference type="EMBL" id="AFM03589.1"/>
    </source>
</evidence>
<protein>
    <submittedName>
        <fullName evidence="1">Uncharacterized protein</fullName>
    </submittedName>
</protein>
<dbReference type="RefSeq" id="WP_014797046.1">
    <property type="nucleotide sequence ID" value="NC_018018.1"/>
</dbReference>
<reference evidence="2" key="1">
    <citation type="submission" date="2012-06" db="EMBL/GenBank/DDBJ databases">
        <title>The complete genome of Flexibacter litoralis DSM 6794.</title>
        <authorList>
            <person name="Lucas S."/>
            <person name="Copeland A."/>
            <person name="Lapidus A."/>
            <person name="Glavina del Rio T."/>
            <person name="Dalin E."/>
            <person name="Tice H."/>
            <person name="Bruce D."/>
            <person name="Goodwin L."/>
            <person name="Pitluck S."/>
            <person name="Peters L."/>
            <person name="Ovchinnikova G."/>
            <person name="Lu M."/>
            <person name="Kyrpides N."/>
            <person name="Mavromatis K."/>
            <person name="Ivanova N."/>
            <person name="Brettin T."/>
            <person name="Detter J.C."/>
            <person name="Han C."/>
            <person name="Larimer F."/>
            <person name="Land M."/>
            <person name="Hauser L."/>
            <person name="Markowitz V."/>
            <person name="Cheng J.-F."/>
            <person name="Hugenholtz P."/>
            <person name="Woyke T."/>
            <person name="Wu D."/>
            <person name="Spring S."/>
            <person name="Lang E."/>
            <person name="Kopitz M."/>
            <person name="Brambilla E."/>
            <person name="Klenk H.-P."/>
            <person name="Eisen J.A."/>
        </authorList>
    </citation>
    <scope>NUCLEOTIDE SEQUENCE [LARGE SCALE GENOMIC DNA]</scope>
    <source>
        <strain evidence="2">ATCC 23117 / DSM 6794 / NBRC 15988 / NCIMB 1366 / Sio-4</strain>
    </source>
</reference>
<dbReference type="HOGENOM" id="CLU_1666822_0_0_10"/>
<gene>
    <name evidence="1" type="ordered locus">Fleli_1151</name>
</gene>
<dbReference type="STRING" id="880071.Fleli_1151"/>
<dbReference type="EMBL" id="CP003345">
    <property type="protein sequence ID" value="AFM03589.1"/>
    <property type="molecule type" value="Genomic_DNA"/>
</dbReference>
<keyword evidence="2" id="KW-1185">Reference proteome</keyword>
<dbReference type="Proteomes" id="UP000006054">
    <property type="component" value="Chromosome"/>
</dbReference>
<evidence type="ECO:0000313" key="2">
    <source>
        <dbReference type="Proteomes" id="UP000006054"/>
    </source>
</evidence>